<organism evidence="1 2">
    <name type="scientific">Alteromonas stellipolaris</name>
    <dbReference type="NCBI Taxonomy" id="233316"/>
    <lineage>
        <taxon>Bacteria</taxon>
        <taxon>Pseudomonadati</taxon>
        <taxon>Pseudomonadota</taxon>
        <taxon>Gammaproteobacteria</taxon>
        <taxon>Alteromonadales</taxon>
        <taxon>Alteromonadaceae</taxon>
        <taxon>Alteromonas/Salinimonas group</taxon>
        <taxon>Alteromonas</taxon>
    </lineage>
</organism>
<dbReference type="Proteomes" id="UP000056750">
    <property type="component" value="Chromosome"/>
</dbReference>
<reference evidence="1 2" key="1">
    <citation type="submission" date="2015-12" db="EMBL/GenBank/DDBJ databases">
        <title>Intraspecies pangenome expansion in the marine bacterium Alteromonas.</title>
        <authorList>
            <person name="Lopez-Perez M."/>
            <person name="Rodriguez-Valera F."/>
        </authorList>
    </citation>
    <scope>NUCLEOTIDE SEQUENCE [LARGE SCALE GENOMIC DNA]</scope>
    <source>
        <strain evidence="1 2">LMG 21861</strain>
    </source>
</reference>
<gene>
    <name evidence="1" type="ORF">AVL57_07940</name>
</gene>
<accession>A0ABM5YHH5</accession>
<dbReference type="GeneID" id="83257615"/>
<proteinExistence type="predicted"/>
<name>A0ABM5YHH5_9ALTE</name>
<keyword evidence="2" id="KW-1185">Reference proteome</keyword>
<dbReference type="RefSeq" id="WP_057792355.1">
    <property type="nucleotide sequence ID" value="NZ_CANLMS010000003.1"/>
</dbReference>
<evidence type="ECO:0000313" key="2">
    <source>
        <dbReference type="Proteomes" id="UP000056750"/>
    </source>
</evidence>
<evidence type="ECO:0000313" key="1">
    <source>
        <dbReference type="EMBL" id="AMJ73918.1"/>
    </source>
</evidence>
<protein>
    <submittedName>
        <fullName evidence="1">Uncharacterized protein</fullName>
    </submittedName>
</protein>
<sequence>MNVEVSFRFLSLNKLQAHTLEREVANSSARYVEDKNCYVGTIPLTEDIFDPLMIFFERQQIALSNCDIFLSVLSSKDTNIVDVPTSVNKMLKHINCKLVFSYAAASNDL</sequence>
<dbReference type="EMBL" id="CP013926">
    <property type="protein sequence ID" value="AMJ73918.1"/>
    <property type="molecule type" value="Genomic_DNA"/>
</dbReference>